<dbReference type="GO" id="GO:0042795">
    <property type="term" value="P:snRNA transcription by RNA polymerase II"/>
    <property type="evidence" value="ECO:0007669"/>
    <property type="project" value="TreeGrafter"/>
</dbReference>
<dbReference type="PANTHER" id="PTHR46621">
    <property type="entry name" value="SNRNA-ACTIVATING PROTEIN COMPLEX SUBUNIT 4"/>
    <property type="match status" value="1"/>
</dbReference>
<evidence type="ECO:0000256" key="5">
    <source>
        <dbReference type="SAM" id="MobiDB-lite"/>
    </source>
</evidence>
<dbReference type="GO" id="GO:0019185">
    <property type="term" value="C:snRNA-activating protein complex"/>
    <property type="evidence" value="ECO:0007669"/>
    <property type="project" value="TreeGrafter"/>
</dbReference>
<dbReference type="OMA" id="CRARWRH"/>
<feature type="region of interest" description="Disordered" evidence="5">
    <location>
        <begin position="212"/>
        <end position="250"/>
    </location>
</feature>
<feature type="domain" description="Myb-like" evidence="6">
    <location>
        <begin position="152"/>
        <end position="202"/>
    </location>
</feature>
<dbReference type="CDD" id="cd00167">
    <property type="entry name" value="SANT"/>
    <property type="match status" value="2"/>
</dbReference>
<evidence type="ECO:0000256" key="4">
    <source>
        <dbReference type="ARBA" id="ARBA00023242"/>
    </source>
</evidence>
<dbReference type="AlphaFoldDB" id="A0A0E0GCH7"/>
<feature type="domain" description="HTH myb-type" evidence="7">
    <location>
        <begin position="157"/>
        <end position="206"/>
    </location>
</feature>
<evidence type="ECO:0000259" key="7">
    <source>
        <dbReference type="PROSITE" id="PS51294"/>
    </source>
</evidence>
<evidence type="ECO:0000259" key="6">
    <source>
        <dbReference type="PROSITE" id="PS50090"/>
    </source>
</evidence>
<keyword evidence="9" id="KW-1185">Reference proteome</keyword>
<dbReference type="InterPro" id="IPR009057">
    <property type="entry name" value="Homeodomain-like_sf"/>
</dbReference>
<dbReference type="EnsemblPlants" id="ONIVA02G33860.1">
    <property type="protein sequence ID" value="ONIVA02G33860.1"/>
    <property type="gene ID" value="ONIVA02G33860"/>
</dbReference>
<evidence type="ECO:0000256" key="3">
    <source>
        <dbReference type="ARBA" id="ARBA00023163"/>
    </source>
</evidence>
<dbReference type="Pfam" id="PF00249">
    <property type="entry name" value="Myb_DNA-binding"/>
    <property type="match status" value="1"/>
</dbReference>
<feature type="domain" description="HTH myb-type" evidence="7">
    <location>
        <begin position="100"/>
        <end position="155"/>
    </location>
</feature>
<reference evidence="8" key="2">
    <citation type="submission" date="2018-04" db="EMBL/GenBank/DDBJ databases">
        <title>OnivRS2 (Oryza nivara Reference Sequence Version 2).</title>
        <authorList>
            <person name="Zhang J."/>
            <person name="Kudrna D."/>
            <person name="Lee S."/>
            <person name="Talag J."/>
            <person name="Rajasekar S."/>
            <person name="Welchert J."/>
            <person name="Hsing Y.-I."/>
            <person name="Wing R.A."/>
        </authorList>
    </citation>
    <scope>NUCLEOTIDE SEQUENCE [LARGE SCALE GENOMIC DNA]</scope>
    <source>
        <strain evidence="8">SL10</strain>
    </source>
</reference>
<evidence type="ECO:0008006" key="10">
    <source>
        <dbReference type="Google" id="ProtNLM"/>
    </source>
</evidence>
<keyword evidence="1" id="KW-0805">Transcription regulation</keyword>
<evidence type="ECO:0000313" key="8">
    <source>
        <dbReference type="EnsemblPlants" id="ONIVA02G33860.1"/>
    </source>
</evidence>
<dbReference type="InterPro" id="IPR017930">
    <property type="entry name" value="Myb_dom"/>
</dbReference>
<dbReference type="Gene3D" id="1.10.10.60">
    <property type="entry name" value="Homeodomain-like"/>
    <property type="match status" value="2"/>
</dbReference>
<dbReference type="GO" id="GO:0001006">
    <property type="term" value="F:RNA polymerase III type 3 promoter sequence-specific DNA binding"/>
    <property type="evidence" value="ECO:0007669"/>
    <property type="project" value="TreeGrafter"/>
</dbReference>
<evidence type="ECO:0000256" key="1">
    <source>
        <dbReference type="ARBA" id="ARBA00023015"/>
    </source>
</evidence>
<dbReference type="Proteomes" id="UP000006591">
    <property type="component" value="Chromosome 2"/>
</dbReference>
<reference evidence="8" key="1">
    <citation type="submission" date="2015-04" db="UniProtKB">
        <authorList>
            <consortium name="EnsemblPlants"/>
        </authorList>
    </citation>
    <scope>IDENTIFICATION</scope>
    <source>
        <strain evidence="8">SL10</strain>
    </source>
</reference>
<dbReference type="HOGENOM" id="CLU_085540_0_0_1"/>
<evidence type="ECO:0000256" key="2">
    <source>
        <dbReference type="ARBA" id="ARBA00023125"/>
    </source>
</evidence>
<dbReference type="SMART" id="SM00717">
    <property type="entry name" value="SANT"/>
    <property type="match status" value="2"/>
</dbReference>
<dbReference type="InterPro" id="IPR051575">
    <property type="entry name" value="Myb-like_DNA-bd"/>
</dbReference>
<dbReference type="GO" id="GO:0000978">
    <property type="term" value="F:RNA polymerase II cis-regulatory region sequence-specific DNA binding"/>
    <property type="evidence" value="ECO:0007669"/>
    <property type="project" value="TreeGrafter"/>
</dbReference>
<proteinExistence type="predicted"/>
<feature type="domain" description="Myb-like" evidence="6">
    <location>
        <begin position="100"/>
        <end position="151"/>
    </location>
</feature>
<organism evidence="8">
    <name type="scientific">Oryza nivara</name>
    <name type="common">Indian wild rice</name>
    <name type="synonym">Oryza sativa f. spontanea</name>
    <dbReference type="NCBI Taxonomy" id="4536"/>
    <lineage>
        <taxon>Eukaryota</taxon>
        <taxon>Viridiplantae</taxon>
        <taxon>Streptophyta</taxon>
        <taxon>Embryophyta</taxon>
        <taxon>Tracheophyta</taxon>
        <taxon>Spermatophyta</taxon>
        <taxon>Magnoliopsida</taxon>
        <taxon>Liliopsida</taxon>
        <taxon>Poales</taxon>
        <taxon>Poaceae</taxon>
        <taxon>BOP clade</taxon>
        <taxon>Oryzoideae</taxon>
        <taxon>Oryzeae</taxon>
        <taxon>Oryzinae</taxon>
        <taxon>Oryza</taxon>
    </lineage>
</organism>
<keyword evidence="2" id="KW-0238">DNA-binding</keyword>
<name>A0A0E0GCH7_ORYNI</name>
<dbReference type="GO" id="GO:0042796">
    <property type="term" value="P:snRNA transcription by RNA polymerase III"/>
    <property type="evidence" value="ECO:0007669"/>
    <property type="project" value="TreeGrafter"/>
</dbReference>
<dbReference type="InterPro" id="IPR001005">
    <property type="entry name" value="SANT/Myb"/>
</dbReference>
<dbReference type="Pfam" id="PF13921">
    <property type="entry name" value="Myb_DNA-bind_6"/>
    <property type="match status" value="1"/>
</dbReference>
<dbReference type="eggNOG" id="KOG0048">
    <property type="taxonomic scope" value="Eukaryota"/>
</dbReference>
<sequence length="284" mass="32451">MEEEKEEIAIPAVPVDFFQLMIDGSSKQWRWGRRGESSNRSQWREERLLIEKMSMRKKMQLGRYPCSRCNQPRSRGGETSMATAAAAAAAAAAKCRCSRRRRLPEREWTAEEDERLRRLAKENLFRQWWKVAREMPGRSGDSCRARWRHHLARDVYHRPFTARDDEELVRLHRHTGGSWRKISRSVYGRTSAIMRDRWIQLRRSGLVPDAAKTAENAGCPPPAADDSEYMGSEAESKSPPPPPQQQQHPLADVLASSLDSCTLASDATDPRDGILALDFAFMSV</sequence>
<evidence type="ECO:0000313" key="9">
    <source>
        <dbReference type="Proteomes" id="UP000006591"/>
    </source>
</evidence>
<keyword evidence="3" id="KW-0804">Transcription</keyword>
<accession>A0A0E0GCH7</accession>
<dbReference type="PROSITE" id="PS51294">
    <property type="entry name" value="HTH_MYB"/>
    <property type="match status" value="2"/>
</dbReference>
<dbReference type="STRING" id="4536.A0A0E0GCH7"/>
<dbReference type="SUPFAM" id="SSF46689">
    <property type="entry name" value="Homeodomain-like"/>
    <property type="match status" value="1"/>
</dbReference>
<keyword evidence="4" id="KW-0539">Nucleus</keyword>
<dbReference type="Gramene" id="ONIVA02G33860.1">
    <property type="protein sequence ID" value="ONIVA02G33860.1"/>
    <property type="gene ID" value="ONIVA02G33860"/>
</dbReference>
<dbReference type="PANTHER" id="PTHR46621:SF1">
    <property type="entry name" value="SNRNA-ACTIVATING PROTEIN COMPLEX SUBUNIT 4"/>
    <property type="match status" value="1"/>
</dbReference>
<dbReference type="PROSITE" id="PS50090">
    <property type="entry name" value="MYB_LIKE"/>
    <property type="match status" value="2"/>
</dbReference>
<protein>
    <recommendedName>
        <fullName evidence="10">Myb-like domain-containing protein</fullName>
    </recommendedName>
</protein>